<dbReference type="Pfam" id="PF00482">
    <property type="entry name" value="T2SSF"/>
    <property type="match status" value="1"/>
</dbReference>
<evidence type="ECO:0000256" key="4">
    <source>
        <dbReference type="ARBA" id="ARBA00022989"/>
    </source>
</evidence>
<keyword evidence="3 7" id="KW-0812">Transmembrane</keyword>
<name>A0A7D6GJN6_9ACTN</name>
<evidence type="ECO:0000256" key="6">
    <source>
        <dbReference type="SAM" id="MobiDB-lite"/>
    </source>
</evidence>
<evidence type="ECO:0000313" key="9">
    <source>
        <dbReference type="EMBL" id="QLK01130.1"/>
    </source>
</evidence>
<evidence type="ECO:0000256" key="7">
    <source>
        <dbReference type="SAM" id="Phobius"/>
    </source>
</evidence>
<evidence type="ECO:0000256" key="3">
    <source>
        <dbReference type="ARBA" id="ARBA00022692"/>
    </source>
</evidence>
<feature type="domain" description="Type II secretion system protein GspF" evidence="8">
    <location>
        <begin position="144"/>
        <end position="270"/>
    </location>
</feature>
<dbReference type="InterPro" id="IPR018076">
    <property type="entry name" value="T2SS_GspF_dom"/>
</dbReference>
<comment type="subcellular location">
    <subcellularLocation>
        <location evidence="1">Cell membrane</location>
        <topology evidence="1">Multi-pass membrane protein</topology>
    </subcellularLocation>
</comment>
<evidence type="ECO:0000256" key="2">
    <source>
        <dbReference type="ARBA" id="ARBA00022475"/>
    </source>
</evidence>
<keyword evidence="4 7" id="KW-1133">Transmembrane helix</keyword>
<proteinExistence type="predicted"/>
<dbReference type="PANTHER" id="PTHR35007:SF3">
    <property type="entry name" value="POSSIBLE CONSERVED ALANINE RICH MEMBRANE PROTEIN"/>
    <property type="match status" value="1"/>
</dbReference>
<feature type="region of interest" description="Disordered" evidence="6">
    <location>
        <begin position="57"/>
        <end position="76"/>
    </location>
</feature>
<feature type="transmembrane region" description="Helical" evidence="7">
    <location>
        <begin position="283"/>
        <end position="302"/>
    </location>
</feature>
<reference evidence="9" key="1">
    <citation type="submission" date="2020-08" db="EMBL/GenBank/DDBJ databases">
        <title>A bifunctional nitrone conjugated secondary metabolite targeting the ribosome.</title>
        <authorList>
            <person name="Limbrick E.M."/>
            <person name="Graf M."/>
            <person name="Derewacz D.K."/>
            <person name="Nguyen F."/>
            <person name="Spraggins J.M."/>
            <person name="Wieland M."/>
            <person name="Ynigez-Gutierrez A.E."/>
            <person name="Reisman B.J."/>
            <person name="Zinshteyn B."/>
            <person name="McCulloch K."/>
            <person name="Iverson T.M."/>
            <person name="Green R."/>
            <person name="Wilson D.N."/>
            <person name="Bachmann B.O."/>
        </authorList>
    </citation>
    <scope>NUCLEOTIDE SEQUENCE</scope>
    <source>
        <strain evidence="9">Africana</strain>
    </source>
</reference>
<dbReference type="AlphaFoldDB" id="A0A7D6GJN6"/>
<dbReference type="PANTHER" id="PTHR35007">
    <property type="entry name" value="INTEGRAL MEMBRANE PROTEIN-RELATED"/>
    <property type="match status" value="1"/>
</dbReference>
<keyword evidence="5 7" id="KW-0472">Membrane</keyword>
<gene>
    <name evidence="9" type="ORF">HZU44_01080</name>
</gene>
<feature type="transmembrane region" description="Helical" evidence="7">
    <location>
        <begin position="31"/>
        <end position="52"/>
    </location>
</feature>
<evidence type="ECO:0000259" key="8">
    <source>
        <dbReference type="Pfam" id="PF00482"/>
    </source>
</evidence>
<sequence>MDRGRRRGLAAAPAHPARREGGGPVTANIELVAVVSGAACVAGLVLAVVALVGTTRPAGPAPGARPGGGLSRLWLGSGTPRQRRNHQVLLGGAALAGAVAFLLTGLPVVGLLVAVAVPGAPWLFSVGRAEQQAIARIEAVGEWTRRLKDVSSTGQGLQQAILGTLATAPEEIEEEVRLLAARLQAGWLAKSALLAFADEIGDPVCDQVVAALILHLSDRGERLGDVLGSIAGAAAAEVATRREIEAKRTQPRFAVRFLTGMTLLTLAYGLVNTDYIRPYGTPFGQLVMFVLGSAFVGLLAWVRAMSQPPRPARFLPAPNLSEVIG</sequence>
<feature type="transmembrane region" description="Helical" evidence="7">
    <location>
        <begin position="88"/>
        <end position="117"/>
    </location>
</feature>
<evidence type="ECO:0000256" key="1">
    <source>
        <dbReference type="ARBA" id="ARBA00004651"/>
    </source>
</evidence>
<feature type="transmembrane region" description="Helical" evidence="7">
    <location>
        <begin position="253"/>
        <end position="271"/>
    </location>
</feature>
<dbReference type="EMBL" id="CP058905">
    <property type="protein sequence ID" value="QLK01130.1"/>
    <property type="molecule type" value="Genomic_DNA"/>
</dbReference>
<evidence type="ECO:0000256" key="5">
    <source>
        <dbReference type="ARBA" id="ARBA00023136"/>
    </source>
</evidence>
<feature type="region of interest" description="Disordered" evidence="6">
    <location>
        <begin position="1"/>
        <end position="21"/>
    </location>
</feature>
<protein>
    <submittedName>
        <fullName evidence="9">Type II secretion system F family protein</fullName>
    </submittedName>
</protein>
<dbReference type="GO" id="GO:0005886">
    <property type="term" value="C:plasma membrane"/>
    <property type="evidence" value="ECO:0007669"/>
    <property type="project" value="UniProtKB-SubCell"/>
</dbReference>
<organism evidence="9">
    <name type="scientific">Micromonospora carbonacea</name>
    <dbReference type="NCBI Taxonomy" id="47853"/>
    <lineage>
        <taxon>Bacteria</taxon>
        <taxon>Bacillati</taxon>
        <taxon>Actinomycetota</taxon>
        <taxon>Actinomycetes</taxon>
        <taxon>Micromonosporales</taxon>
        <taxon>Micromonosporaceae</taxon>
        <taxon>Micromonospora</taxon>
    </lineage>
</organism>
<keyword evidence="2" id="KW-1003">Cell membrane</keyword>
<accession>A0A7D6GJN6</accession>